<protein>
    <recommendedName>
        <fullName evidence="3">F-box domain-containing protein</fullName>
    </recommendedName>
</protein>
<reference evidence="1 2" key="1">
    <citation type="journal article" date="2024" name="IMA Fungus">
        <title>Apiospora arundinis, a panoply of carbohydrate-active enzymes and secondary metabolites.</title>
        <authorList>
            <person name="Sorensen T."/>
            <person name="Petersen C."/>
            <person name="Muurmann A.T."/>
            <person name="Christiansen J.V."/>
            <person name="Brundto M.L."/>
            <person name="Overgaard C.K."/>
            <person name="Boysen A.T."/>
            <person name="Wollenberg R.D."/>
            <person name="Larsen T.O."/>
            <person name="Sorensen J.L."/>
            <person name="Nielsen K.L."/>
            <person name="Sondergaard T.E."/>
        </authorList>
    </citation>
    <scope>NUCLEOTIDE SEQUENCE [LARGE SCALE GENOMIC DNA]</scope>
    <source>
        <strain evidence="1 2">AAU 773</strain>
    </source>
</reference>
<organism evidence="1 2">
    <name type="scientific">Apiospora arundinis</name>
    <dbReference type="NCBI Taxonomy" id="335852"/>
    <lineage>
        <taxon>Eukaryota</taxon>
        <taxon>Fungi</taxon>
        <taxon>Dikarya</taxon>
        <taxon>Ascomycota</taxon>
        <taxon>Pezizomycotina</taxon>
        <taxon>Sordariomycetes</taxon>
        <taxon>Xylariomycetidae</taxon>
        <taxon>Amphisphaeriales</taxon>
        <taxon>Apiosporaceae</taxon>
        <taxon>Apiospora</taxon>
    </lineage>
</organism>
<accession>A0ABR2HYY5</accession>
<sequence length="303" mass="34215">MHLVHGLKNTFTKQASIDDMPKSTEAVQTQTDNIITTSIATMSDAVKPFRFMDLPIELQLDILERISLIAPYSQVHWKPKGFYWAGGMTRGRRHLAYPSDLFLVSRAFRDLAIQVFFKNNGIVLTKAPQLSLGLDPSSQFFLDIVPSRSLGFIKSLCLKVKMNSHTWPNVVTNISTHLTSLRTLTIVGKFDHDNTVYNFSNKATIDQVRALVHQRLWPINNLGASIQQLIAHLHSGSGNWHAGRTPYTEPTYFFEKKETTDCESLQSHIDNTSNGVIRDIDGGLFVEGIIRTSLVEELIEDRF</sequence>
<evidence type="ECO:0008006" key="3">
    <source>
        <dbReference type="Google" id="ProtNLM"/>
    </source>
</evidence>
<comment type="caution">
    <text evidence="1">The sequence shown here is derived from an EMBL/GenBank/DDBJ whole genome shotgun (WGS) entry which is preliminary data.</text>
</comment>
<dbReference type="Proteomes" id="UP001390339">
    <property type="component" value="Unassembled WGS sequence"/>
</dbReference>
<evidence type="ECO:0000313" key="2">
    <source>
        <dbReference type="Proteomes" id="UP001390339"/>
    </source>
</evidence>
<gene>
    <name evidence="1" type="ORF">PGQ11_011044</name>
</gene>
<name>A0ABR2HYY5_9PEZI</name>
<evidence type="ECO:0000313" key="1">
    <source>
        <dbReference type="EMBL" id="KAK8855132.1"/>
    </source>
</evidence>
<keyword evidence="2" id="KW-1185">Reference proteome</keyword>
<proteinExistence type="predicted"/>
<dbReference type="EMBL" id="JAPCWZ010000007">
    <property type="protein sequence ID" value="KAK8855132.1"/>
    <property type="molecule type" value="Genomic_DNA"/>
</dbReference>